<dbReference type="Proteomes" id="UP000028545">
    <property type="component" value="Unassembled WGS sequence"/>
</dbReference>
<dbReference type="InterPro" id="IPR013083">
    <property type="entry name" value="Znf_RING/FYVE/PHD"/>
</dbReference>
<feature type="region of interest" description="Disordered" evidence="10">
    <location>
        <begin position="19"/>
        <end position="87"/>
    </location>
</feature>
<keyword evidence="3" id="KW-0808">Transferase</keyword>
<comment type="caution">
    <text evidence="12">The sequence shown here is derived from an EMBL/GenBank/DDBJ whole genome shotgun (WGS) entry which is preliminary data.</text>
</comment>
<evidence type="ECO:0000256" key="5">
    <source>
        <dbReference type="ARBA" id="ARBA00022737"/>
    </source>
</evidence>
<evidence type="ECO:0000256" key="6">
    <source>
        <dbReference type="ARBA" id="ARBA00022771"/>
    </source>
</evidence>
<evidence type="ECO:0000256" key="10">
    <source>
        <dbReference type="SAM" id="MobiDB-lite"/>
    </source>
</evidence>
<evidence type="ECO:0000313" key="12">
    <source>
        <dbReference type="EMBL" id="KEZ41982.1"/>
    </source>
</evidence>
<feature type="domain" description="RING-type" evidence="11">
    <location>
        <begin position="663"/>
        <end position="896"/>
    </location>
</feature>
<evidence type="ECO:0000256" key="9">
    <source>
        <dbReference type="SAM" id="Coils"/>
    </source>
</evidence>
<gene>
    <name evidence="12" type="ORF">SAPIO_CDS6559</name>
</gene>
<dbReference type="VEuPathDB" id="FungiDB:SAPIO_CDS6559"/>
<dbReference type="GO" id="GO:0008270">
    <property type="term" value="F:zinc ion binding"/>
    <property type="evidence" value="ECO:0007669"/>
    <property type="project" value="UniProtKB-KW"/>
</dbReference>
<dbReference type="GeneID" id="27725631"/>
<evidence type="ECO:0000256" key="4">
    <source>
        <dbReference type="ARBA" id="ARBA00022723"/>
    </source>
</evidence>
<evidence type="ECO:0000259" key="11">
    <source>
        <dbReference type="PROSITE" id="PS51873"/>
    </source>
</evidence>
<accession>A0A084G3S0</accession>
<sequence length="896" mass="100835">MGRRKSLLNVFRSERALGRKTSVEGVVDAGKPSDADKQDPSDIDSWGTSSCSSPCPPQPLKLSQRVPSHAIGSVPPSENNGLKRTSEVAETLSRQLSHIEPTVLALAEGLEKSQEAVLQHIDFLTGYDGDPSDARQATEGGAACLSESQKRLPQESKTENQACPRPSASIENPTGQVYDKKVLSNLLSCIQECQKFLDTLQKTAKFEHDLSTDTSASPDRNTDMLQHTQEQLTQGLEESQFGRNPTAELSRLLGEEKERTSALAVKLEEVEARSKSQQQKCMAAHEEEKERMLDIFQKVLDKLEKESESFKATKNREMEELSCLAESLANDLKEEKSRRREDKEKWQKIENEKLALELMLLETRRLLRWKTSVYADTMAQLEAERRKTQLAETQSLALGDHSLTPRSLLMMFSSQQPGMPVASGSEVSRLVFCPITPGTLDLKLSGEELQSMFSLLKSRKSAPFLNFLRTEVSIRPCQICGFHKFDPPPSRPNEIAILDEYPRFPQPMQLESNNVCTKCRLPHLVTDFERHVWTDMATDEIFRLVKNQGDFATILRCLGDPEIGNTLRTYEACMDLRRALSWHDSFLPALAIRISCDLHLRMKKAGIMAPFFDSQFFRTEPDDNGSIPPFDPGTIRNVRVYAYEEGTSVDVPVFMKFFNRSAKVVECSVCSEKYRDIRLLEEDWKVVCGREYDHEWLWALLHFPPGATKSGCQHEPDVCRRCYNQFLAAQLEQLGSLGCEQIACPTLGCGNLLQYEDIRRMASNKTFKLYDRYRLLKQLSGEEGFMWCLRPGCQNGQIYDPDDEMVICAECSFEMCFRHRGPWHAGLTCLDYAANQGDPNSSGTREWIEGNSQACPNQGCGVRIEKNLGCDHMTSMNFVGIASASGTGIPIVESSG</sequence>
<keyword evidence="7" id="KW-0833">Ubl conjugation pathway</keyword>
<dbReference type="OrthoDB" id="1431934at2759"/>
<name>A0A084G3S0_PSEDA</name>
<dbReference type="EC" id="2.3.2.31" evidence="2"/>
<comment type="catalytic activity">
    <reaction evidence="1">
        <text>[E2 ubiquitin-conjugating enzyme]-S-ubiquitinyl-L-cysteine + [acceptor protein]-L-lysine = [E2 ubiquitin-conjugating enzyme]-L-cysteine + [acceptor protein]-N(6)-ubiquitinyl-L-lysine.</text>
        <dbReference type="EC" id="2.3.2.31"/>
    </reaction>
</comment>
<dbReference type="CDD" id="cd20335">
    <property type="entry name" value="BRcat_RBR"/>
    <property type="match status" value="1"/>
</dbReference>
<dbReference type="AlphaFoldDB" id="A0A084G3S0"/>
<keyword evidence="6" id="KW-0863">Zinc-finger</keyword>
<evidence type="ECO:0000256" key="3">
    <source>
        <dbReference type="ARBA" id="ARBA00022679"/>
    </source>
</evidence>
<dbReference type="HOGENOM" id="CLU_322920_0_0_1"/>
<feature type="coiled-coil region" evidence="9">
    <location>
        <begin position="267"/>
        <end position="352"/>
    </location>
</feature>
<dbReference type="RefSeq" id="XP_016641781.1">
    <property type="nucleotide sequence ID" value="XM_016788628.1"/>
</dbReference>
<evidence type="ECO:0000256" key="2">
    <source>
        <dbReference type="ARBA" id="ARBA00012251"/>
    </source>
</evidence>
<dbReference type="GO" id="GO:0016567">
    <property type="term" value="P:protein ubiquitination"/>
    <property type="evidence" value="ECO:0007669"/>
    <property type="project" value="InterPro"/>
</dbReference>
<dbReference type="Gene3D" id="1.20.120.1750">
    <property type="match status" value="1"/>
</dbReference>
<protein>
    <recommendedName>
        <fullName evidence="2">RBR-type E3 ubiquitin transferase</fullName>
        <ecNumber evidence="2">2.3.2.31</ecNumber>
    </recommendedName>
</protein>
<evidence type="ECO:0000256" key="1">
    <source>
        <dbReference type="ARBA" id="ARBA00001798"/>
    </source>
</evidence>
<feature type="region of interest" description="Disordered" evidence="10">
    <location>
        <begin position="129"/>
        <end position="173"/>
    </location>
</feature>
<evidence type="ECO:0000256" key="8">
    <source>
        <dbReference type="ARBA" id="ARBA00022833"/>
    </source>
</evidence>
<keyword evidence="4" id="KW-0479">Metal-binding</keyword>
<organism evidence="12 13">
    <name type="scientific">Pseudallescheria apiosperma</name>
    <name type="common">Scedosporium apiospermum</name>
    <dbReference type="NCBI Taxonomy" id="563466"/>
    <lineage>
        <taxon>Eukaryota</taxon>
        <taxon>Fungi</taxon>
        <taxon>Dikarya</taxon>
        <taxon>Ascomycota</taxon>
        <taxon>Pezizomycotina</taxon>
        <taxon>Sordariomycetes</taxon>
        <taxon>Hypocreomycetidae</taxon>
        <taxon>Microascales</taxon>
        <taxon>Microascaceae</taxon>
        <taxon>Scedosporium</taxon>
    </lineage>
</organism>
<evidence type="ECO:0000256" key="7">
    <source>
        <dbReference type="ARBA" id="ARBA00022786"/>
    </source>
</evidence>
<dbReference type="GO" id="GO:0061630">
    <property type="term" value="F:ubiquitin protein ligase activity"/>
    <property type="evidence" value="ECO:0007669"/>
    <property type="project" value="UniProtKB-EC"/>
</dbReference>
<dbReference type="PROSITE" id="PS51873">
    <property type="entry name" value="TRIAD"/>
    <property type="match status" value="1"/>
</dbReference>
<feature type="compositionally biased region" description="Basic and acidic residues" evidence="10">
    <location>
        <begin position="148"/>
        <end position="158"/>
    </location>
</feature>
<dbReference type="PANTHER" id="PTHR11685">
    <property type="entry name" value="RBR FAMILY RING FINGER AND IBR DOMAIN-CONTAINING"/>
    <property type="match status" value="1"/>
</dbReference>
<dbReference type="Pfam" id="PF01485">
    <property type="entry name" value="IBR"/>
    <property type="match status" value="1"/>
</dbReference>
<dbReference type="SUPFAM" id="SSF57850">
    <property type="entry name" value="RING/U-box"/>
    <property type="match status" value="1"/>
</dbReference>
<keyword evidence="9" id="KW-0175">Coiled coil</keyword>
<dbReference type="KEGG" id="sapo:SAPIO_CDS6559"/>
<feature type="compositionally biased region" description="Basic and acidic residues" evidence="10">
    <location>
        <begin position="31"/>
        <end position="40"/>
    </location>
</feature>
<dbReference type="EMBL" id="JOWA01000104">
    <property type="protein sequence ID" value="KEZ41982.1"/>
    <property type="molecule type" value="Genomic_DNA"/>
</dbReference>
<keyword evidence="5" id="KW-0677">Repeat</keyword>
<dbReference type="InterPro" id="IPR044066">
    <property type="entry name" value="TRIAD_supradom"/>
</dbReference>
<dbReference type="InterPro" id="IPR031127">
    <property type="entry name" value="E3_UB_ligase_RBR"/>
</dbReference>
<dbReference type="SMART" id="SM00647">
    <property type="entry name" value="IBR"/>
    <property type="match status" value="1"/>
</dbReference>
<dbReference type="OMA" id="DEMVICA"/>
<keyword evidence="8" id="KW-0862">Zinc</keyword>
<dbReference type="InterPro" id="IPR002867">
    <property type="entry name" value="IBR_dom"/>
</dbReference>
<dbReference type="Gene3D" id="3.30.40.10">
    <property type="entry name" value="Zinc/RING finger domain, C3HC4 (zinc finger)"/>
    <property type="match status" value="1"/>
</dbReference>
<reference evidence="12 13" key="1">
    <citation type="journal article" date="2014" name="Genome Announc.">
        <title>Draft genome sequence of the pathogenic fungus Scedosporium apiospermum.</title>
        <authorList>
            <person name="Vandeputte P."/>
            <person name="Ghamrawi S."/>
            <person name="Rechenmann M."/>
            <person name="Iltis A."/>
            <person name="Giraud S."/>
            <person name="Fleury M."/>
            <person name="Thornton C."/>
            <person name="Delhaes L."/>
            <person name="Meyer W."/>
            <person name="Papon N."/>
            <person name="Bouchara J.P."/>
        </authorList>
    </citation>
    <scope>NUCLEOTIDE SEQUENCE [LARGE SCALE GENOMIC DNA]</scope>
    <source>
        <strain evidence="12 13">IHEM 14462</strain>
    </source>
</reference>
<proteinExistence type="predicted"/>
<evidence type="ECO:0000313" key="13">
    <source>
        <dbReference type="Proteomes" id="UP000028545"/>
    </source>
</evidence>
<keyword evidence="13" id="KW-1185">Reference proteome</keyword>